<dbReference type="Pfam" id="PF00028">
    <property type="entry name" value="Cadherin"/>
    <property type="match status" value="3"/>
</dbReference>
<keyword evidence="3" id="KW-0812">Transmembrane</keyword>
<keyword evidence="6 12" id="KW-0106">Calcium</keyword>
<dbReference type="SUPFAM" id="SSF49313">
    <property type="entry name" value="Cadherin-like"/>
    <property type="match status" value="3"/>
</dbReference>
<keyword evidence="11" id="KW-0325">Glycoprotein</keyword>
<feature type="domain" description="Cadherin" evidence="13">
    <location>
        <begin position="68"/>
        <end position="169"/>
    </location>
</feature>
<comment type="subcellular location">
    <subcellularLocation>
        <location evidence="1">Cell membrane</location>
        <topology evidence="1">Single-pass type I membrane protein</topology>
    </subcellularLocation>
</comment>
<dbReference type="InterPro" id="IPR015919">
    <property type="entry name" value="Cadherin-like_sf"/>
</dbReference>
<dbReference type="EMBL" id="LJIG01022722">
    <property type="protein sequence ID" value="KRT79057.1"/>
    <property type="molecule type" value="Genomic_DNA"/>
</dbReference>
<dbReference type="PANTHER" id="PTHR24026">
    <property type="entry name" value="FAT ATYPICAL CADHERIN-RELATED"/>
    <property type="match status" value="1"/>
</dbReference>
<evidence type="ECO:0000256" key="8">
    <source>
        <dbReference type="ARBA" id="ARBA00022989"/>
    </source>
</evidence>
<keyword evidence="4" id="KW-0732">Signal</keyword>
<dbReference type="GO" id="GO:0030855">
    <property type="term" value="P:epithelial cell differentiation"/>
    <property type="evidence" value="ECO:0007669"/>
    <property type="project" value="UniProtKB-ARBA"/>
</dbReference>
<feature type="non-terminal residue" evidence="14">
    <location>
        <position position="1"/>
    </location>
</feature>
<keyword evidence="8" id="KW-1133">Transmembrane helix</keyword>
<dbReference type="PRINTS" id="PR00205">
    <property type="entry name" value="CADHERIN"/>
</dbReference>
<dbReference type="FunFam" id="2.60.40.60:FF:000061">
    <property type="entry name" value="FAT atypical cadherin 3"/>
    <property type="match status" value="1"/>
</dbReference>
<evidence type="ECO:0000256" key="10">
    <source>
        <dbReference type="ARBA" id="ARBA00023157"/>
    </source>
</evidence>
<dbReference type="GO" id="GO:0007156">
    <property type="term" value="P:homophilic cell adhesion via plasma membrane adhesion molecules"/>
    <property type="evidence" value="ECO:0007669"/>
    <property type="project" value="InterPro"/>
</dbReference>
<keyword evidence="10" id="KW-1015">Disulfide bond</keyword>
<organism evidence="14 15">
    <name type="scientific">Oryctes borbonicus</name>
    <dbReference type="NCBI Taxonomy" id="1629725"/>
    <lineage>
        <taxon>Eukaryota</taxon>
        <taxon>Metazoa</taxon>
        <taxon>Ecdysozoa</taxon>
        <taxon>Arthropoda</taxon>
        <taxon>Hexapoda</taxon>
        <taxon>Insecta</taxon>
        <taxon>Pterygota</taxon>
        <taxon>Neoptera</taxon>
        <taxon>Endopterygota</taxon>
        <taxon>Coleoptera</taxon>
        <taxon>Polyphaga</taxon>
        <taxon>Scarabaeiformia</taxon>
        <taxon>Scarabaeidae</taxon>
        <taxon>Dynastinae</taxon>
        <taxon>Oryctes</taxon>
    </lineage>
</organism>
<dbReference type="GO" id="GO:0048589">
    <property type="term" value="P:developmental growth"/>
    <property type="evidence" value="ECO:0007669"/>
    <property type="project" value="UniProtKB-ARBA"/>
</dbReference>
<dbReference type="Gene3D" id="2.60.40.60">
    <property type="entry name" value="Cadherins"/>
    <property type="match status" value="3"/>
</dbReference>
<feature type="domain" description="Cadherin" evidence="13">
    <location>
        <begin position="170"/>
        <end position="269"/>
    </location>
</feature>
<evidence type="ECO:0000256" key="5">
    <source>
        <dbReference type="ARBA" id="ARBA00022737"/>
    </source>
</evidence>
<dbReference type="InterPro" id="IPR002126">
    <property type="entry name" value="Cadherin-like_dom"/>
</dbReference>
<accession>A0A0T6AVF2</accession>
<dbReference type="GO" id="GO:0007163">
    <property type="term" value="P:establishment or maintenance of cell polarity"/>
    <property type="evidence" value="ECO:0007669"/>
    <property type="project" value="UniProtKB-ARBA"/>
</dbReference>
<comment type="caution">
    <text evidence="14">The sequence shown here is derived from an EMBL/GenBank/DDBJ whole genome shotgun (WGS) entry which is preliminary data.</text>
</comment>
<dbReference type="GO" id="GO:0005509">
    <property type="term" value="F:calcium ion binding"/>
    <property type="evidence" value="ECO:0007669"/>
    <property type="project" value="UniProtKB-UniRule"/>
</dbReference>
<dbReference type="Proteomes" id="UP000051574">
    <property type="component" value="Unassembled WGS sequence"/>
</dbReference>
<evidence type="ECO:0000256" key="3">
    <source>
        <dbReference type="ARBA" id="ARBA00022692"/>
    </source>
</evidence>
<reference evidence="14 15" key="1">
    <citation type="submission" date="2015-09" db="EMBL/GenBank/DDBJ databases">
        <title>Draft genome of the scarab beetle Oryctes borbonicus.</title>
        <authorList>
            <person name="Meyer J.M."/>
            <person name="Markov G.V."/>
            <person name="Baskaran P."/>
            <person name="Herrmann M."/>
            <person name="Sommer R.J."/>
            <person name="Roedelsperger C."/>
        </authorList>
    </citation>
    <scope>NUCLEOTIDE SEQUENCE [LARGE SCALE GENOMIC DNA]</scope>
    <source>
        <strain evidence="14">OB123</strain>
        <tissue evidence="14">Whole animal</tissue>
    </source>
</reference>
<evidence type="ECO:0000259" key="13">
    <source>
        <dbReference type="PROSITE" id="PS50268"/>
    </source>
</evidence>
<evidence type="ECO:0000256" key="4">
    <source>
        <dbReference type="ARBA" id="ARBA00022729"/>
    </source>
</evidence>
<dbReference type="PROSITE" id="PS50268">
    <property type="entry name" value="CADHERIN_2"/>
    <property type="match status" value="3"/>
</dbReference>
<keyword evidence="9" id="KW-0472">Membrane</keyword>
<feature type="domain" description="Cadherin" evidence="13">
    <location>
        <begin position="1"/>
        <end position="67"/>
    </location>
</feature>
<keyword evidence="7" id="KW-0130">Cell adhesion</keyword>
<keyword evidence="15" id="KW-1185">Reference proteome</keyword>
<evidence type="ECO:0000256" key="11">
    <source>
        <dbReference type="ARBA" id="ARBA00023180"/>
    </source>
</evidence>
<evidence type="ECO:0000313" key="14">
    <source>
        <dbReference type="EMBL" id="KRT79057.1"/>
    </source>
</evidence>
<name>A0A0T6AVF2_9SCAR</name>
<dbReference type="OrthoDB" id="6252479at2759"/>
<evidence type="ECO:0000313" key="15">
    <source>
        <dbReference type="Proteomes" id="UP000051574"/>
    </source>
</evidence>
<evidence type="ECO:0000256" key="1">
    <source>
        <dbReference type="ARBA" id="ARBA00004251"/>
    </source>
</evidence>
<dbReference type="PANTHER" id="PTHR24026:SF126">
    <property type="entry name" value="PROTOCADHERIN FAT 4"/>
    <property type="match status" value="1"/>
</dbReference>
<dbReference type="AlphaFoldDB" id="A0A0T6AVF2"/>
<dbReference type="FunFam" id="2.60.40.60:FF:000032">
    <property type="entry name" value="FAT atypical cadherin 1"/>
    <property type="match status" value="1"/>
</dbReference>
<evidence type="ECO:0000256" key="7">
    <source>
        <dbReference type="ARBA" id="ARBA00022889"/>
    </source>
</evidence>
<proteinExistence type="predicted"/>
<evidence type="ECO:0000256" key="12">
    <source>
        <dbReference type="PROSITE-ProRule" id="PRU00043"/>
    </source>
</evidence>
<dbReference type="GO" id="GO:0008104">
    <property type="term" value="P:intracellular protein localization"/>
    <property type="evidence" value="ECO:0007669"/>
    <property type="project" value="UniProtKB-ARBA"/>
</dbReference>
<dbReference type="SMART" id="SM00112">
    <property type="entry name" value="CA"/>
    <property type="match status" value="2"/>
</dbReference>
<dbReference type="GO" id="GO:0005886">
    <property type="term" value="C:plasma membrane"/>
    <property type="evidence" value="ECO:0007669"/>
    <property type="project" value="UniProtKB-SubCell"/>
</dbReference>
<evidence type="ECO:0000256" key="2">
    <source>
        <dbReference type="ARBA" id="ARBA00022536"/>
    </source>
</evidence>
<evidence type="ECO:0000256" key="6">
    <source>
        <dbReference type="ARBA" id="ARBA00022837"/>
    </source>
</evidence>
<dbReference type="GO" id="GO:0007424">
    <property type="term" value="P:open tracheal system development"/>
    <property type="evidence" value="ECO:0007669"/>
    <property type="project" value="UniProtKB-ARBA"/>
</dbReference>
<keyword evidence="5" id="KW-0677">Repeat</keyword>
<dbReference type="GO" id="GO:0001736">
    <property type="term" value="P:establishment of planar polarity"/>
    <property type="evidence" value="ECO:0007669"/>
    <property type="project" value="UniProtKB-ARBA"/>
</dbReference>
<keyword evidence="2" id="KW-0245">EGF-like domain</keyword>
<gene>
    <name evidence="14" type="ORF">AMK59_8021</name>
</gene>
<protein>
    <submittedName>
        <fullName evidence="14">Cadherin</fullName>
    </submittedName>
</protein>
<feature type="non-terminal residue" evidence="14">
    <location>
        <position position="270"/>
    </location>
</feature>
<dbReference type="CDD" id="cd11304">
    <property type="entry name" value="Cadherin_repeat"/>
    <property type="match status" value="3"/>
</dbReference>
<evidence type="ECO:0000256" key="9">
    <source>
        <dbReference type="ARBA" id="ARBA00023136"/>
    </source>
</evidence>
<sequence>VRYELIKGHGELFKVQRETGDIEIKQSLEGHNREYELLVAAYDKGITPCRTEVTVHVKVIDRSMPVFRKQFYSEIVAENVQLHSPLALSVQAESPLGRKLIYSIVKGNELEEFALDFNTGVISVVDELDYEQQQQYELIVRATDSVSGVHAEVPVSIVLQDVNDCPPEFTEESYNVSISEAAPFGTLVLTVVARDNDTGINQKISYSIQVDKSNNATDYFYIVEDEGTVYLKQSLDHETSPSHHFVVVATDQGAPSLSTTTHVWLTVLDM</sequence>